<gene>
    <name evidence="1" type="ORF">JKF63_05377</name>
</gene>
<dbReference type="KEGG" id="phet:94291416"/>
<evidence type="ECO:0000313" key="1">
    <source>
        <dbReference type="EMBL" id="KAG5508125.1"/>
    </source>
</evidence>
<protein>
    <submittedName>
        <fullName evidence="1">Uncharacterized protein</fullName>
    </submittedName>
</protein>
<accession>A0A836IMP9</accession>
<dbReference type="OrthoDB" id="259859at2759"/>
<proteinExistence type="predicted"/>
<dbReference type="EMBL" id="JAFJZO010000017">
    <property type="protein sequence ID" value="KAG5508125.1"/>
    <property type="molecule type" value="Genomic_DNA"/>
</dbReference>
<dbReference type="GeneID" id="94291416"/>
<comment type="caution">
    <text evidence="1">The sequence shown here is derived from an EMBL/GenBank/DDBJ whole genome shotgun (WGS) entry which is preliminary data.</text>
</comment>
<evidence type="ECO:0000313" key="2">
    <source>
        <dbReference type="Proteomes" id="UP000674318"/>
    </source>
</evidence>
<organism evidence="1 2">
    <name type="scientific">Porcisia hertigi</name>
    <dbReference type="NCBI Taxonomy" id="2761500"/>
    <lineage>
        <taxon>Eukaryota</taxon>
        <taxon>Discoba</taxon>
        <taxon>Euglenozoa</taxon>
        <taxon>Kinetoplastea</taxon>
        <taxon>Metakinetoplastina</taxon>
        <taxon>Trypanosomatida</taxon>
        <taxon>Trypanosomatidae</taxon>
        <taxon>Leishmaniinae</taxon>
        <taxon>Porcisia</taxon>
    </lineage>
</organism>
<reference evidence="1 2" key="1">
    <citation type="submission" date="2021-02" db="EMBL/GenBank/DDBJ databases">
        <title>Porcisia hertigi Genome sequencing and assembly.</title>
        <authorList>
            <person name="Almutairi H."/>
            <person name="Gatherer D."/>
        </authorList>
    </citation>
    <scope>NUCLEOTIDE SEQUENCE [LARGE SCALE GENOMIC DNA]</scope>
    <source>
        <strain evidence="1 2">C119</strain>
    </source>
</reference>
<dbReference type="Proteomes" id="UP000674318">
    <property type="component" value="Chromosome 17"/>
</dbReference>
<dbReference type="AlphaFoldDB" id="A0A836IMP9"/>
<dbReference type="RefSeq" id="XP_067758014.1">
    <property type="nucleotide sequence ID" value="XM_067901339.1"/>
</dbReference>
<sequence>MPVRRVFCLLVYLIAVSAFVLVTRASLLIEVPPEQTFLLQRRHIGSNSENDLRAITRGLPSSSAPNASLEHLKSLSTKQLSKMIRDRNSNCHGCIDRGELVQRAYEVQQLPTMDERVAWQLTVSDRGLMTLPARQENMAFVTGALNNADCRIFNETMYCTLRRL</sequence>
<keyword evidence="2" id="KW-1185">Reference proteome</keyword>
<name>A0A836IMP9_9TRYP</name>